<reference evidence="2 3" key="1">
    <citation type="submission" date="2020-02" db="EMBL/GenBank/DDBJ databases">
        <title>Draft genome sequence of Haematococcus lacustris strain NIES-144.</title>
        <authorList>
            <person name="Morimoto D."/>
            <person name="Nakagawa S."/>
            <person name="Yoshida T."/>
            <person name="Sawayama S."/>
        </authorList>
    </citation>
    <scope>NUCLEOTIDE SEQUENCE [LARGE SCALE GENOMIC DNA]</scope>
    <source>
        <strain evidence="2 3">NIES-144</strain>
    </source>
</reference>
<feature type="compositionally biased region" description="Polar residues" evidence="1">
    <location>
        <begin position="94"/>
        <end position="106"/>
    </location>
</feature>
<gene>
    <name evidence="2" type="ORF">HaLaN_05276</name>
</gene>
<protein>
    <submittedName>
        <fullName evidence="2">Uncharacterized protein</fullName>
    </submittedName>
</protein>
<evidence type="ECO:0000313" key="3">
    <source>
        <dbReference type="Proteomes" id="UP000485058"/>
    </source>
</evidence>
<keyword evidence="3" id="KW-1185">Reference proteome</keyword>
<dbReference type="EMBL" id="BLLF01000282">
    <property type="protein sequence ID" value="GFH10033.1"/>
    <property type="molecule type" value="Genomic_DNA"/>
</dbReference>
<accession>A0A699YIV7</accession>
<proteinExistence type="predicted"/>
<organism evidence="2 3">
    <name type="scientific">Haematococcus lacustris</name>
    <name type="common">Green alga</name>
    <name type="synonym">Haematococcus pluvialis</name>
    <dbReference type="NCBI Taxonomy" id="44745"/>
    <lineage>
        <taxon>Eukaryota</taxon>
        <taxon>Viridiplantae</taxon>
        <taxon>Chlorophyta</taxon>
        <taxon>core chlorophytes</taxon>
        <taxon>Chlorophyceae</taxon>
        <taxon>CS clade</taxon>
        <taxon>Chlamydomonadales</taxon>
        <taxon>Haematococcaceae</taxon>
        <taxon>Haematococcus</taxon>
    </lineage>
</organism>
<dbReference type="Proteomes" id="UP000485058">
    <property type="component" value="Unassembled WGS sequence"/>
</dbReference>
<dbReference type="AlphaFoldDB" id="A0A699YIV7"/>
<feature type="compositionally biased region" description="Low complexity" evidence="1">
    <location>
        <begin position="43"/>
        <end position="61"/>
    </location>
</feature>
<feature type="compositionally biased region" description="Polar residues" evidence="1">
    <location>
        <begin position="68"/>
        <end position="77"/>
    </location>
</feature>
<comment type="caution">
    <text evidence="2">The sequence shown here is derived from an EMBL/GenBank/DDBJ whole genome shotgun (WGS) entry which is preliminary data.</text>
</comment>
<feature type="compositionally biased region" description="Low complexity" evidence="1">
    <location>
        <begin position="21"/>
        <end position="34"/>
    </location>
</feature>
<name>A0A699YIV7_HAELA</name>
<sequence>MLLDHQPRFVLEVSRDPPTPSSAAAPRTSPTPSSQGVDSTPLSGPAVGSASSSAGGTTSMGAGEGLGQVQQPSSDSNMRGPAPAQAEPGVRVSLMTQDAGSHQAGQGQRLPQGAASA</sequence>
<feature type="region of interest" description="Disordered" evidence="1">
    <location>
        <begin position="1"/>
        <end position="117"/>
    </location>
</feature>
<evidence type="ECO:0000313" key="2">
    <source>
        <dbReference type="EMBL" id="GFH10033.1"/>
    </source>
</evidence>
<evidence type="ECO:0000256" key="1">
    <source>
        <dbReference type="SAM" id="MobiDB-lite"/>
    </source>
</evidence>